<protein>
    <submittedName>
        <fullName evidence="3">Uncharacterized protein</fullName>
    </submittedName>
</protein>
<evidence type="ECO:0000256" key="1">
    <source>
        <dbReference type="SAM" id="MobiDB-lite"/>
    </source>
</evidence>
<name>A0A8X6KG62_TRICU</name>
<comment type="caution">
    <text evidence="3">The sequence shown here is derived from an EMBL/GenBank/DDBJ whole genome shotgun (WGS) entry which is preliminary data.</text>
</comment>
<evidence type="ECO:0000313" key="3">
    <source>
        <dbReference type="EMBL" id="GFQ75095.1"/>
    </source>
</evidence>
<dbReference type="AlphaFoldDB" id="A0A8X6KG62"/>
<keyword evidence="2" id="KW-0472">Membrane</keyword>
<sequence length="254" mass="28667">MVTCVIIDICGLMINWEHLKRSKVARSVHPIKTRQFKKEVSIILFAVVSIACVSSTFFKKDDDEGRHFGLLPRPKPFPLFSRPDKDTDKNHSPDIITHLGNVLSGGTIGVHFETRPLGVLGGILEHAKKIVPGGDGKDVVGHPNKDELPAEKDPWKGDKDLIAEKPDEEEKEKEWEMKKPEKPAGLSWDDIGEEPEGYGTEVPIEDIIQPRLRPKRFIESKIYHVPLTYRSNGKPYLVKIKNRNELDDSKPVSV</sequence>
<feature type="compositionally biased region" description="Basic and acidic residues" evidence="1">
    <location>
        <begin position="135"/>
        <end position="165"/>
    </location>
</feature>
<organism evidence="3 4">
    <name type="scientific">Trichonephila clavata</name>
    <name type="common">Joro spider</name>
    <name type="synonym">Nephila clavata</name>
    <dbReference type="NCBI Taxonomy" id="2740835"/>
    <lineage>
        <taxon>Eukaryota</taxon>
        <taxon>Metazoa</taxon>
        <taxon>Ecdysozoa</taxon>
        <taxon>Arthropoda</taxon>
        <taxon>Chelicerata</taxon>
        <taxon>Arachnida</taxon>
        <taxon>Araneae</taxon>
        <taxon>Araneomorphae</taxon>
        <taxon>Entelegynae</taxon>
        <taxon>Araneoidea</taxon>
        <taxon>Nephilidae</taxon>
        <taxon>Trichonephila</taxon>
    </lineage>
</organism>
<dbReference type="OrthoDB" id="6418942at2759"/>
<keyword evidence="2" id="KW-1133">Transmembrane helix</keyword>
<reference evidence="3" key="1">
    <citation type="submission" date="2020-07" db="EMBL/GenBank/DDBJ databases">
        <title>Multicomponent nature underlies the extraordinary mechanical properties of spider dragline silk.</title>
        <authorList>
            <person name="Kono N."/>
            <person name="Nakamura H."/>
            <person name="Mori M."/>
            <person name="Yoshida Y."/>
            <person name="Ohtoshi R."/>
            <person name="Malay A.D."/>
            <person name="Moran D.A.P."/>
            <person name="Tomita M."/>
            <person name="Numata K."/>
            <person name="Arakawa K."/>
        </authorList>
    </citation>
    <scope>NUCLEOTIDE SEQUENCE</scope>
</reference>
<keyword evidence="2" id="KW-0812">Transmembrane</keyword>
<feature type="region of interest" description="Disordered" evidence="1">
    <location>
        <begin position="134"/>
        <end position="202"/>
    </location>
</feature>
<feature type="compositionally biased region" description="Basic and acidic residues" evidence="1">
    <location>
        <begin position="172"/>
        <end position="182"/>
    </location>
</feature>
<dbReference type="EMBL" id="BMAO01031450">
    <property type="protein sequence ID" value="GFQ75095.1"/>
    <property type="molecule type" value="Genomic_DNA"/>
</dbReference>
<dbReference type="Proteomes" id="UP000887116">
    <property type="component" value="Unassembled WGS sequence"/>
</dbReference>
<proteinExistence type="predicted"/>
<feature type="transmembrane region" description="Helical" evidence="2">
    <location>
        <begin position="40"/>
        <end position="58"/>
    </location>
</feature>
<keyword evidence="4" id="KW-1185">Reference proteome</keyword>
<accession>A0A8X6KG62</accession>
<evidence type="ECO:0000256" key="2">
    <source>
        <dbReference type="SAM" id="Phobius"/>
    </source>
</evidence>
<evidence type="ECO:0000313" key="4">
    <source>
        <dbReference type="Proteomes" id="UP000887116"/>
    </source>
</evidence>
<gene>
    <name evidence="3" type="primary">AVEN_126780_1</name>
    <name evidence="3" type="ORF">TNCT_738871</name>
</gene>